<sequence length="543" mass="59658">MRANVWKVAAKPPYPKNKNWLLKLLAQNRGLTTKKKLNQFLNPRLEDVLKINPSDTKRALERIIKAIKNKEKIIVYSDYDADGICATAIMWETLYDLGAQVLPYVPHRIKEGYGLSKGAIDKLAKKGVKLIITVDHGVTANDQVAHAKSLGLDVIITDHHVLPKKLPQASAIVHTTDLCGAGVAWRFCFNIVKRLKSSYQETLIEKLELAALATIADLVPLLSANRAIVKIGLEKLRETKRPGIKALIKASNLTTQLGTYEIGHILAPRINAMGRIEHGIDSLRLLCAKNQSQADDLAQLLSKTNSKRQDLTTKAIAHAIDMVDGESPIGIISHHLWHEGIIGLVAARLVETHHKPMVVISQGEVYSKGSARSVPGFNMVEAIRSASELLVDAGGHPMAAGFTIETKHIEEFTKRLTSYAQSQISGELLKPIINIECELDKNSINDKTLATIKLFEPYGVSNPQPIFLTRKMLVEDVRSVGATGQHLKLQLDGFGAIGFNMGGLKAAMRPGYLVDLVYTLAEDSYNGHGKLQLKIKDLAIVPN</sequence>
<comment type="caution">
    <text evidence="9">The sequence shown here is derived from an EMBL/GenBank/DDBJ whole genome shotgun (WGS) entry which is preliminary data.</text>
</comment>
<dbReference type="SUPFAM" id="SSF64182">
    <property type="entry name" value="DHH phosphoesterases"/>
    <property type="match status" value="1"/>
</dbReference>
<evidence type="ECO:0000256" key="2">
    <source>
        <dbReference type="ARBA" id="ARBA00019841"/>
    </source>
</evidence>
<keyword evidence="3" id="KW-0540">Nuclease</keyword>
<dbReference type="Gene3D" id="3.10.310.30">
    <property type="match status" value="1"/>
</dbReference>
<gene>
    <name evidence="9" type="ORF">UT12_C0002G0020</name>
</gene>
<dbReference type="PATRIC" id="fig|1618414.3.peg.80"/>
<dbReference type="GO" id="GO:0008409">
    <property type="term" value="F:5'-3' exonuclease activity"/>
    <property type="evidence" value="ECO:0007669"/>
    <property type="project" value="InterPro"/>
</dbReference>
<dbReference type="Pfam" id="PF01368">
    <property type="entry name" value="DHH"/>
    <property type="match status" value="1"/>
</dbReference>
<evidence type="ECO:0000313" key="10">
    <source>
        <dbReference type="Proteomes" id="UP000034893"/>
    </source>
</evidence>
<evidence type="ECO:0000259" key="8">
    <source>
        <dbReference type="Pfam" id="PF17768"/>
    </source>
</evidence>
<dbReference type="NCBIfam" id="TIGR00644">
    <property type="entry name" value="recJ"/>
    <property type="match status" value="1"/>
</dbReference>
<keyword evidence="4" id="KW-0378">Hydrolase</keyword>
<dbReference type="Pfam" id="PF02272">
    <property type="entry name" value="DHHA1"/>
    <property type="match status" value="1"/>
</dbReference>
<dbReference type="InterPro" id="IPR004610">
    <property type="entry name" value="RecJ"/>
</dbReference>
<dbReference type="InterPro" id="IPR051673">
    <property type="entry name" value="SSDNA_exonuclease_RecJ"/>
</dbReference>
<dbReference type="Gene3D" id="3.90.1640.30">
    <property type="match status" value="1"/>
</dbReference>
<dbReference type="InterPro" id="IPR041122">
    <property type="entry name" value="RecJ_OB"/>
</dbReference>
<evidence type="ECO:0000313" key="9">
    <source>
        <dbReference type="EMBL" id="KKQ90089.1"/>
    </source>
</evidence>
<keyword evidence="5 9" id="KW-0269">Exonuclease</keyword>
<name>A0A0G0NW68_9BACT</name>
<evidence type="ECO:0000259" key="7">
    <source>
        <dbReference type="Pfam" id="PF02272"/>
    </source>
</evidence>
<dbReference type="EMBL" id="LBVP01000002">
    <property type="protein sequence ID" value="KKQ90089.1"/>
    <property type="molecule type" value="Genomic_DNA"/>
</dbReference>
<evidence type="ECO:0000256" key="5">
    <source>
        <dbReference type="ARBA" id="ARBA00022839"/>
    </source>
</evidence>
<feature type="domain" description="DDH" evidence="6">
    <location>
        <begin position="72"/>
        <end position="212"/>
    </location>
</feature>
<protein>
    <recommendedName>
        <fullName evidence="2">Single-stranded-DNA-specific exonuclease RecJ</fullName>
    </recommendedName>
</protein>
<dbReference type="InterPro" id="IPR038763">
    <property type="entry name" value="DHH_sf"/>
</dbReference>
<evidence type="ECO:0000256" key="3">
    <source>
        <dbReference type="ARBA" id="ARBA00022722"/>
    </source>
</evidence>
<feature type="domain" description="DHHA1" evidence="7">
    <location>
        <begin position="334"/>
        <end position="420"/>
    </location>
</feature>
<evidence type="ECO:0000256" key="1">
    <source>
        <dbReference type="ARBA" id="ARBA00005915"/>
    </source>
</evidence>
<dbReference type="InterPro" id="IPR001667">
    <property type="entry name" value="DDH_dom"/>
</dbReference>
<dbReference type="GO" id="GO:0006281">
    <property type="term" value="P:DNA repair"/>
    <property type="evidence" value="ECO:0007669"/>
    <property type="project" value="InterPro"/>
</dbReference>
<reference evidence="9 10" key="1">
    <citation type="journal article" date="2015" name="Nature">
        <title>rRNA introns, odd ribosomes, and small enigmatic genomes across a large radiation of phyla.</title>
        <authorList>
            <person name="Brown C.T."/>
            <person name="Hug L.A."/>
            <person name="Thomas B.C."/>
            <person name="Sharon I."/>
            <person name="Castelle C.J."/>
            <person name="Singh A."/>
            <person name="Wilkins M.J."/>
            <person name="Williams K.H."/>
            <person name="Banfield J.F."/>
        </authorList>
    </citation>
    <scope>NUCLEOTIDE SEQUENCE [LARGE SCALE GENOMIC DNA]</scope>
</reference>
<organism evidence="9 10">
    <name type="scientific">Candidatus Curtissbacteria bacterium GW2011_GWC2_38_9</name>
    <dbReference type="NCBI Taxonomy" id="1618414"/>
    <lineage>
        <taxon>Bacteria</taxon>
        <taxon>Candidatus Curtissiibacteriota</taxon>
    </lineage>
</organism>
<comment type="similarity">
    <text evidence="1">Belongs to the RecJ family.</text>
</comment>
<dbReference type="PANTHER" id="PTHR30255:SF2">
    <property type="entry name" value="SINGLE-STRANDED-DNA-SPECIFIC EXONUCLEASE RECJ"/>
    <property type="match status" value="1"/>
</dbReference>
<dbReference type="Proteomes" id="UP000034893">
    <property type="component" value="Unassembled WGS sequence"/>
</dbReference>
<accession>A0A0G0NW68</accession>
<evidence type="ECO:0000256" key="4">
    <source>
        <dbReference type="ARBA" id="ARBA00022801"/>
    </source>
</evidence>
<feature type="domain" description="RecJ OB" evidence="8">
    <location>
        <begin position="435"/>
        <end position="537"/>
    </location>
</feature>
<dbReference type="GO" id="GO:0003676">
    <property type="term" value="F:nucleic acid binding"/>
    <property type="evidence" value="ECO:0007669"/>
    <property type="project" value="InterPro"/>
</dbReference>
<evidence type="ECO:0000259" key="6">
    <source>
        <dbReference type="Pfam" id="PF01368"/>
    </source>
</evidence>
<dbReference type="PANTHER" id="PTHR30255">
    <property type="entry name" value="SINGLE-STRANDED-DNA-SPECIFIC EXONUCLEASE RECJ"/>
    <property type="match status" value="1"/>
</dbReference>
<dbReference type="InterPro" id="IPR003156">
    <property type="entry name" value="DHHA1_dom"/>
</dbReference>
<dbReference type="Pfam" id="PF17768">
    <property type="entry name" value="RecJ_OB"/>
    <property type="match status" value="1"/>
</dbReference>
<dbReference type="AlphaFoldDB" id="A0A0G0NW68"/>
<proteinExistence type="inferred from homology"/>
<dbReference type="GO" id="GO:0006310">
    <property type="term" value="P:DNA recombination"/>
    <property type="evidence" value="ECO:0007669"/>
    <property type="project" value="InterPro"/>
</dbReference>